<dbReference type="Gene3D" id="2.60.120.230">
    <property type="match status" value="1"/>
</dbReference>
<dbReference type="PANTHER" id="PTHR10157">
    <property type="entry name" value="DOPAMINE BETA HYDROXYLASE RELATED"/>
    <property type="match status" value="1"/>
</dbReference>
<dbReference type="AlphaFoldDB" id="A0A814HN32"/>
<name>A0A814HN32_9BILA</name>
<organism evidence="5 6">
    <name type="scientific">Rotaria sordida</name>
    <dbReference type="NCBI Taxonomy" id="392033"/>
    <lineage>
        <taxon>Eukaryota</taxon>
        <taxon>Metazoa</taxon>
        <taxon>Spiralia</taxon>
        <taxon>Gnathifera</taxon>
        <taxon>Rotifera</taxon>
        <taxon>Eurotatoria</taxon>
        <taxon>Bdelloidea</taxon>
        <taxon>Philodinida</taxon>
        <taxon>Philodinidae</taxon>
        <taxon>Rotaria</taxon>
    </lineage>
</organism>
<gene>
    <name evidence="5" type="ORF">RFH988_LOCUS14747</name>
</gene>
<dbReference type="GO" id="GO:0004500">
    <property type="term" value="F:dopamine beta-monooxygenase activity"/>
    <property type="evidence" value="ECO:0007669"/>
    <property type="project" value="InterPro"/>
</dbReference>
<dbReference type="InterPro" id="IPR008977">
    <property type="entry name" value="PHM/PNGase_F_dom_sf"/>
</dbReference>
<dbReference type="Pfam" id="PF03712">
    <property type="entry name" value="Cu2_monoox_C"/>
    <property type="match status" value="1"/>
</dbReference>
<evidence type="ECO:0000256" key="1">
    <source>
        <dbReference type="ARBA" id="ARBA00023157"/>
    </source>
</evidence>
<protein>
    <recommendedName>
        <fullName evidence="7">MOSC domain-containing protein</fullName>
    </recommendedName>
</protein>
<evidence type="ECO:0000313" key="6">
    <source>
        <dbReference type="Proteomes" id="UP000663882"/>
    </source>
</evidence>
<accession>A0A814HN32</accession>
<dbReference type="GO" id="GO:0030151">
    <property type="term" value="F:molybdenum ion binding"/>
    <property type="evidence" value="ECO:0007669"/>
    <property type="project" value="InterPro"/>
</dbReference>
<dbReference type="SUPFAM" id="SSF49742">
    <property type="entry name" value="PHM/PNGase F"/>
    <property type="match status" value="1"/>
</dbReference>
<dbReference type="InterPro" id="IPR005302">
    <property type="entry name" value="MoCF_Sase_C"/>
</dbReference>
<dbReference type="InterPro" id="IPR000945">
    <property type="entry name" value="DBH-like"/>
</dbReference>
<evidence type="ECO:0000259" key="2">
    <source>
        <dbReference type="Pfam" id="PF03473"/>
    </source>
</evidence>
<feature type="domain" description="Copper type II ascorbate-dependent monooxygenase C-terminal" evidence="4">
    <location>
        <begin position="245"/>
        <end position="319"/>
    </location>
</feature>
<feature type="domain" description="Molybdenum cofactor sulfurase middle" evidence="3">
    <location>
        <begin position="2"/>
        <end position="120"/>
    </location>
</feature>
<dbReference type="OrthoDB" id="17255at2759"/>
<dbReference type="Proteomes" id="UP000663882">
    <property type="component" value="Unassembled WGS sequence"/>
</dbReference>
<dbReference type="PANTHER" id="PTHR10157:SF23">
    <property type="entry name" value="MOXD1 HOMOLOG 1"/>
    <property type="match status" value="1"/>
</dbReference>
<proteinExistence type="predicted"/>
<dbReference type="GO" id="GO:0030170">
    <property type="term" value="F:pyridoxal phosphate binding"/>
    <property type="evidence" value="ECO:0007669"/>
    <property type="project" value="InterPro"/>
</dbReference>
<dbReference type="InterPro" id="IPR005303">
    <property type="entry name" value="MOCOS_middle"/>
</dbReference>
<evidence type="ECO:0000313" key="5">
    <source>
        <dbReference type="EMBL" id="CAF1012320.1"/>
    </source>
</evidence>
<dbReference type="InterPro" id="IPR014784">
    <property type="entry name" value="Cu2_ascorb_mOase-like_C"/>
</dbReference>
<comment type="caution">
    <text evidence="5">The sequence shown here is derived from an EMBL/GenBank/DDBJ whole genome shotgun (WGS) entry which is preliminary data.</text>
</comment>
<dbReference type="Pfam" id="PF03473">
    <property type="entry name" value="MOSC"/>
    <property type="match status" value="1"/>
</dbReference>
<evidence type="ECO:0000259" key="3">
    <source>
        <dbReference type="Pfam" id="PF03476"/>
    </source>
</evidence>
<evidence type="ECO:0008006" key="7">
    <source>
        <dbReference type="Google" id="ProtNLM"/>
    </source>
</evidence>
<sequence length="320" mass="37130">MNVKELRIYPIKSCGGVKVQEALITRYGLALPSDPRIYDRRWMIVKNGRHLSQRVLPRMALIQPSFVKDGLLLQAPNMPDLFIPINPLPKEIMDCYCWDEPIFGLRYDDNISHWFRTYFQSDDKIDLVIFDEKQFQARSSQNKPDFPNVAQDHDVSVYHDVCPIHLCSLESVANLNTRLEKKIKIYNFRPNIIVTNGDEPYAEVRIHFDNSKLLSNNYDNSGIRFYIGNELRKYDLGYLTFAVHESSAGIAIPPVVNQFEIDAYCPVDFSQKFPESGITVISAFPHSHFQGKSVWTKIILNKRAVEYLFNAESFNFNYQF</sequence>
<feature type="domain" description="MOSC" evidence="2">
    <location>
        <begin position="159"/>
        <end position="207"/>
    </location>
</feature>
<reference evidence="5" key="1">
    <citation type="submission" date="2021-02" db="EMBL/GenBank/DDBJ databases">
        <authorList>
            <person name="Nowell W R."/>
        </authorList>
    </citation>
    <scope>NUCLEOTIDE SEQUENCE</scope>
</reference>
<dbReference type="InterPro" id="IPR024548">
    <property type="entry name" value="Cu2_monoox_C"/>
</dbReference>
<dbReference type="SUPFAM" id="SSF141673">
    <property type="entry name" value="MOSC N-terminal domain-like"/>
    <property type="match status" value="1"/>
</dbReference>
<keyword evidence="1" id="KW-1015">Disulfide bond</keyword>
<dbReference type="EMBL" id="CAJNOO010000692">
    <property type="protein sequence ID" value="CAF1012320.1"/>
    <property type="molecule type" value="Genomic_DNA"/>
</dbReference>
<evidence type="ECO:0000259" key="4">
    <source>
        <dbReference type="Pfam" id="PF03712"/>
    </source>
</evidence>
<dbReference type="Pfam" id="PF03476">
    <property type="entry name" value="MOSC_N"/>
    <property type="match status" value="1"/>
</dbReference>